<evidence type="ECO:0000313" key="8">
    <source>
        <dbReference type="EMBL" id="MTI23577.1"/>
    </source>
</evidence>
<evidence type="ECO:0000256" key="2">
    <source>
        <dbReference type="ARBA" id="ARBA00007430"/>
    </source>
</evidence>
<feature type="transmembrane region" description="Helical" evidence="7">
    <location>
        <begin position="111"/>
        <end position="134"/>
    </location>
</feature>
<dbReference type="EMBL" id="SMLW01000240">
    <property type="protein sequence ID" value="MTI23577.1"/>
    <property type="molecule type" value="Genomic_DNA"/>
</dbReference>
<dbReference type="PANTHER" id="PTHR30250:SF10">
    <property type="entry name" value="LIPOPOLYSACCHARIDE BIOSYNTHESIS PROTEIN WZXC"/>
    <property type="match status" value="1"/>
</dbReference>
<keyword evidence="3" id="KW-1003">Cell membrane</keyword>
<comment type="caution">
    <text evidence="8">The sequence shown here is derived from an EMBL/GenBank/DDBJ whole genome shotgun (WGS) entry which is preliminary data.</text>
</comment>
<keyword evidence="6 7" id="KW-0472">Membrane</keyword>
<evidence type="ECO:0000256" key="6">
    <source>
        <dbReference type="ARBA" id="ARBA00023136"/>
    </source>
</evidence>
<feature type="transmembrane region" description="Helical" evidence="7">
    <location>
        <begin position="146"/>
        <end position="163"/>
    </location>
</feature>
<keyword evidence="5 7" id="KW-1133">Transmembrane helix</keyword>
<feature type="transmembrane region" description="Helical" evidence="7">
    <location>
        <begin position="82"/>
        <end position="105"/>
    </location>
</feature>
<protein>
    <recommendedName>
        <fullName evidence="10">Lipopolysaccharide biosynthesis protein</fullName>
    </recommendedName>
</protein>
<gene>
    <name evidence="8" type="ORF">E1163_01290</name>
</gene>
<evidence type="ECO:0008006" key="10">
    <source>
        <dbReference type="Google" id="ProtNLM"/>
    </source>
</evidence>
<comment type="subcellular location">
    <subcellularLocation>
        <location evidence="1">Cell membrane</location>
        <topology evidence="1">Multi-pass membrane protein</topology>
    </subcellularLocation>
</comment>
<dbReference type="Pfam" id="PF13440">
    <property type="entry name" value="Polysacc_synt_3"/>
    <property type="match status" value="1"/>
</dbReference>
<name>A0ABW9RI48_9BACT</name>
<evidence type="ECO:0000313" key="9">
    <source>
        <dbReference type="Proteomes" id="UP000798808"/>
    </source>
</evidence>
<dbReference type="InterPro" id="IPR050833">
    <property type="entry name" value="Poly_Biosynth_Transport"/>
</dbReference>
<dbReference type="Proteomes" id="UP000798808">
    <property type="component" value="Unassembled WGS sequence"/>
</dbReference>
<evidence type="ECO:0000256" key="1">
    <source>
        <dbReference type="ARBA" id="ARBA00004651"/>
    </source>
</evidence>
<proteinExistence type="inferred from homology"/>
<evidence type="ECO:0000256" key="7">
    <source>
        <dbReference type="SAM" id="Phobius"/>
    </source>
</evidence>
<accession>A0ABW9RI48</accession>
<comment type="similarity">
    <text evidence="2">Belongs to the polysaccharide synthase family.</text>
</comment>
<evidence type="ECO:0000256" key="5">
    <source>
        <dbReference type="ARBA" id="ARBA00022989"/>
    </source>
</evidence>
<sequence length="205" mass="23329">MNLQKLLLKQFFSVGAYKYLGELIFFLSSVVISRLLLPEEFGLIAMATIFYSFLAQFTDMGVSESVVREAGDEKFYQNIQNLYLLIGLIAGGAMAVLAYPISLFFEQETLFPVGLTYGGILFLYAFPKAMVAYLRKEEKLVLISKIELACVVFHVLCSIFLAWAGFSYWSLVLPHLVLPIFYYFLYRRYVKIAFLKFSVSSIADA</sequence>
<feature type="non-terminal residue" evidence="8">
    <location>
        <position position="205"/>
    </location>
</feature>
<dbReference type="RefSeq" id="WP_155168718.1">
    <property type="nucleotide sequence ID" value="NZ_SMLW01000240.1"/>
</dbReference>
<keyword evidence="4 7" id="KW-0812">Transmembrane</keyword>
<evidence type="ECO:0000256" key="3">
    <source>
        <dbReference type="ARBA" id="ARBA00022475"/>
    </source>
</evidence>
<dbReference type="PANTHER" id="PTHR30250">
    <property type="entry name" value="PST FAMILY PREDICTED COLANIC ACID TRANSPORTER"/>
    <property type="match status" value="1"/>
</dbReference>
<organism evidence="8 9">
    <name type="scientific">Fulvivirga kasyanovii</name>
    <dbReference type="NCBI Taxonomy" id="396812"/>
    <lineage>
        <taxon>Bacteria</taxon>
        <taxon>Pseudomonadati</taxon>
        <taxon>Bacteroidota</taxon>
        <taxon>Cytophagia</taxon>
        <taxon>Cytophagales</taxon>
        <taxon>Fulvivirgaceae</taxon>
        <taxon>Fulvivirga</taxon>
    </lineage>
</organism>
<evidence type="ECO:0000256" key="4">
    <source>
        <dbReference type="ARBA" id="ARBA00022692"/>
    </source>
</evidence>
<keyword evidence="9" id="KW-1185">Reference proteome</keyword>
<feature type="transmembrane region" description="Helical" evidence="7">
    <location>
        <begin position="169"/>
        <end position="186"/>
    </location>
</feature>
<feature type="transmembrane region" description="Helical" evidence="7">
    <location>
        <begin position="20"/>
        <end position="37"/>
    </location>
</feature>
<reference evidence="8 9" key="1">
    <citation type="submission" date="2019-02" db="EMBL/GenBank/DDBJ databases">
        <authorList>
            <person name="Goldberg S.R."/>
            <person name="Haltli B.A."/>
            <person name="Correa H."/>
            <person name="Russell K.G."/>
        </authorList>
    </citation>
    <scope>NUCLEOTIDE SEQUENCE [LARGE SCALE GENOMIC DNA]</scope>
    <source>
        <strain evidence="8 9">JCM 16186</strain>
    </source>
</reference>